<accession>A0A642UST7</accession>
<feature type="compositionally biased region" description="Polar residues" evidence="1">
    <location>
        <begin position="37"/>
        <end position="61"/>
    </location>
</feature>
<sequence>MAQVKANSSSAGGSGDGSGGGGSLNLTPASENAKGGLSSTISQHLSTRASVDSDSDYQGSATTPSGTPSRPLSRTSSSMSGVSTMATKDGVEGQRFKKFHEPTSYMNDDENMDRESITSQSTCSGYTEDNTPPPPNIPSAPPVTLNEKIRLLRTGSVSGKK</sequence>
<dbReference type="AlphaFoldDB" id="A0A642UST7"/>
<dbReference type="VEuPathDB" id="FungiDB:TRICI_005395"/>
<feature type="compositionally biased region" description="Pro residues" evidence="1">
    <location>
        <begin position="131"/>
        <end position="141"/>
    </location>
</feature>
<evidence type="ECO:0000313" key="3">
    <source>
        <dbReference type="Proteomes" id="UP000761534"/>
    </source>
</evidence>
<feature type="compositionally biased region" description="Basic and acidic residues" evidence="1">
    <location>
        <begin position="89"/>
        <end position="101"/>
    </location>
</feature>
<proteinExistence type="predicted"/>
<evidence type="ECO:0000256" key="1">
    <source>
        <dbReference type="SAM" id="MobiDB-lite"/>
    </source>
</evidence>
<feature type="compositionally biased region" description="Low complexity" evidence="1">
    <location>
        <begin position="62"/>
        <end position="85"/>
    </location>
</feature>
<organism evidence="2 3">
    <name type="scientific">Trichomonascus ciferrii</name>
    <dbReference type="NCBI Taxonomy" id="44093"/>
    <lineage>
        <taxon>Eukaryota</taxon>
        <taxon>Fungi</taxon>
        <taxon>Dikarya</taxon>
        <taxon>Ascomycota</taxon>
        <taxon>Saccharomycotina</taxon>
        <taxon>Dipodascomycetes</taxon>
        <taxon>Dipodascales</taxon>
        <taxon>Trichomonascaceae</taxon>
        <taxon>Trichomonascus</taxon>
        <taxon>Trichomonascus ciferrii complex</taxon>
    </lineage>
</organism>
<dbReference type="Proteomes" id="UP000761534">
    <property type="component" value="Unassembled WGS sequence"/>
</dbReference>
<keyword evidence="3" id="KW-1185">Reference proteome</keyword>
<feature type="compositionally biased region" description="Polar residues" evidence="1">
    <location>
        <begin position="117"/>
        <end position="130"/>
    </location>
</feature>
<gene>
    <name evidence="2" type="ORF">TRICI_005395</name>
</gene>
<feature type="compositionally biased region" description="Gly residues" evidence="1">
    <location>
        <begin position="12"/>
        <end position="23"/>
    </location>
</feature>
<evidence type="ECO:0000313" key="2">
    <source>
        <dbReference type="EMBL" id="KAA8904698.1"/>
    </source>
</evidence>
<protein>
    <submittedName>
        <fullName evidence="2">Uncharacterized protein</fullName>
    </submittedName>
</protein>
<reference evidence="2" key="1">
    <citation type="journal article" date="2019" name="G3 (Bethesda)">
        <title>Genome Assemblies of Two Rare Opportunistic Yeast Pathogens: Diutina rugosa (syn. Candida rugosa) and Trichomonascus ciferrii (syn. Candida ciferrii).</title>
        <authorList>
            <person name="Mixao V."/>
            <person name="Saus E."/>
            <person name="Hansen A.P."/>
            <person name="Lass-Florl C."/>
            <person name="Gabaldon T."/>
        </authorList>
    </citation>
    <scope>NUCLEOTIDE SEQUENCE</scope>
    <source>
        <strain evidence="2">CBS 4856</strain>
    </source>
</reference>
<name>A0A642UST7_9ASCO</name>
<comment type="caution">
    <text evidence="2">The sequence shown here is derived from an EMBL/GenBank/DDBJ whole genome shotgun (WGS) entry which is preliminary data.</text>
</comment>
<feature type="region of interest" description="Disordered" evidence="1">
    <location>
        <begin position="1"/>
        <end position="143"/>
    </location>
</feature>
<dbReference type="EMBL" id="SWFS01000425">
    <property type="protein sequence ID" value="KAA8904698.1"/>
    <property type="molecule type" value="Genomic_DNA"/>
</dbReference>